<evidence type="ECO:0000256" key="10">
    <source>
        <dbReference type="SAM" id="MobiDB-lite"/>
    </source>
</evidence>
<keyword evidence="5 11" id="KW-0812">Transmembrane</keyword>
<sequence length="598" mass="65749">MISNSNSNNSKSNNISNSNSNNLKSNTIIKESNDEYSSSLSNNSAISNGKSANAWTNFKDSFKPPVKNNNNKDLEFYNDEGIRQDESAAPLKQNLKKRQLQMIALGGCVGSGLLVASGLALQNGPLALVIAWLIVGSFLYCTMQSLAELCSYLPVSGSFATYSARFIDSSWGFAMGWNYALFWVIVLPLELVASSMTINFWQSNINSVVWVAVFYVLIFLLNLCGNKGFGEFEFIASIIKLLGVVGFNILAIIIICGGTGNQGYIGGKNWHPPLQTGFKGIVSTCLTATYSLAGTELVGLTSSESEENPAKSFRSTIKQINYRILIFYLLTLTLVGFLVPATYSELAGSGSADTSSSPFVIAINAAQIKVLPSIFNVVVLVALLAISNSAVYGFSRTCIGLAEQGLAPSCFKYIDRKGRPLVGMGISAVFGLLSFVSASKYEDEVFAWLVAISGLSTLFTWGSINGAYIRFRGAMKYQNRSIDELPYKSTTGVIGAYYGLIMNIVVLALQFWLALYPIGKQPHAKDFFKTYLGAVIVLIFYVVHKLWTRNWKLCLDYKNIDLDSGKAPNIDLVRQEIEEEKELIKTKPFYYRVYRFLC</sequence>
<comment type="caution">
    <text evidence="13">The sequence shown here is derived from an EMBL/GenBank/DDBJ whole genome shotgun (WGS) entry which is preliminary data.</text>
</comment>
<dbReference type="GO" id="GO:0015171">
    <property type="term" value="F:amino acid transmembrane transporter activity"/>
    <property type="evidence" value="ECO:0007669"/>
    <property type="project" value="TreeGrafter"/>
</dbReference>
<feature type="transmembrane region" description="Helical" evidence="11">
    <location>
        <begin position="179"/>
        <end position="201"/>
    </location>
</feature>
<evidence type="ECO:0000256" key="5">
    <source>
        <dbReference type="ARBA" id="ARBA00022692"/>
    </source>
</evidence>
<proteinExistence type="inferred from homology"/>
<feature type="region of interest" description="Disordered" evidence="10">
    <location>
        <begin position="1"/>
        <end position="25"/>
    </location>
</feature>
<accession>A0A9W4XBW3</accession>
<keyword evidence="14" id="KW-1185">Reference proteome</keyword>
<evidence type="ECO:0000256" key="6">
    <source>
        <dbReference type="ARBA" id="ARBA00022970"/>
    </source>
</evidence>
<keyword evidence="8 11" id="KW-0472">Membrane</keyword>
<evidence type="ECO:0000259" key="12">
    <source>
        <dbReference type="Pfam" id="PF00324"/>
    </source>
</evidence>
<dbReference type="PANTHER" id="PTHR43341">
    <property type="entry name" value="AMINO ACID PERMEASE"/>
    <property type="match status" value="1"/>
</dbReference>
<feature type="transmembrane region" description="Helical" evidence="11">
    <location>
        <begin position="445"/>
        <end position="471"/>
    </location>
</feature>
<comment type="subcellular location">
    <subcellularLocation>
        <location evidence="1">Cell membrane</location>
        <topology evidence="1">Multi-pass membrane protein</topology>
    </subcellularLocation>
</comment>
<name>A0A9W4XBW3_9ASCO</name>
<dbReference type="Gene3D" id="1.20.1740.10">
    <property type="entry name" value="Amino acid/polyamine transporter I"/>
    <property type="match status" value="1"/>
</dbReference>
<evidence type="ECO:0000256" key="7">
    <source>
        <dbReference type="ARBA" id="ARBA00022989"/>
    </source>
</evidence>
<feature type="transmembrane region" description="Helical" evidence="11">
    <location>
        <begin position="527"/>
        <end position="543"/>
    </location>
</feature>
<keyword evidence="9" id="KW-0325">Glycoprotein</keyword>
<dbReference type="Pfam" id="PF00324">
    <property type="entry name" value="AA_permease"/>
    <property type="match status" value="1"/>
</dbReference>
<reference evidence="13" key="1">
    <citation type="submission" date="2022-12" db="EMBL/GenBank/DDBJ databases">
        <authorList>
            <person name="Brejova B."/>
        </authorList>
    </citation>
    <scope>NUCLEOTIDE SEQUENCE</scope>
</reference>
<dbReference type="InterPro" id="IPR004841">
    <property type="entry name" value="AA-permease/SLC12A_dom"/>
</dbReference>
<organism evidence="13 14">
    <name type="scientific">Candida verbasci</name>
    <dbReference type="NCBI Taxonomy" id="1227364"/>
    <lineage>
        <taxon>Eukaryota</taxon>
        <taxon>Fungi</taxon>
        <taxon>Dikarya</taxon>
        <taxon>Ascomycota</taxon>
        <taxon>Saccharomycotina</taxon>
        <taxon>Pichiomycetes</taxon>
        <taxon>Debaryomycetaceae</taxon>
        <taxon>Candida/Lodderomyces clade</taxon>
        <taxon>Candida</taxon>
    </lineage>
</organism>
<evidence type="ECO:0000256" key="8">
    <source>
        <dbReference type="ARBA" id="ARBA00023136"/>
    </source>
</evidence>
<feature type="transmembrane region" description="Helical" evidence="11">
    <location>
        <begin position="320"/>
        <end position="339"/>
    </location>
</feature>
<dbReference type="PANTHER" id="PTHR43341:SF1">
    <property type="entry name" value="GENERAL AMINO-ACID PERMEASE GAP1"/>
    <property type="match status" value="1"/>
</dbReference>
<dbReference type="GO" id="GO:0005886">
    <property type="term" value="C:plasma membrane"/>
    <property type="evidence" value="ECO:0007669"/>
    <property type="project" value="UniProtKB-SubCell"/>
</dbReference>
<keyword evidence="6" id="KW-0029">Amino-acid transport</keyword>
<evidence type="ECO:0000256" key="9">
    <source>
        <dbReference type="ARBA" id="ARBA00023180"/>
    </source>
</evidence>
<keyword evidence="7 11" id="KW-1133">Transmembrane helix</keyword>
<dbReference type="OrthoDB" id="3900342at2759"/>
<feature type="transmembrane region" description="Helical" evidence="11">
    <location>
        <begin position="102"/>
        <end position="120"/>
    </location>
</feature>
<dbReference type="PIRSF" id="PIRSF006060">
    <property type="entry name" value="AA_transporter"/>
    <property type="match status" value="1"/>
</dbReference>
<keyword evidence="3" id="KW-0813">Transport</keyword>
<evidence type="ECO:0000256" key="4">
    <source>
        <dbReference type="ARBA" id="ARBA00022475"/>
    </source>
</evidence>
<gene>
    <name evidence="13" type="ORF">CANVERA_P4429</name>
</gene>
<evidence type="ECO:0000256" key="1">
    <source>
        <dbReference type="ARBA" id="ARBA00004651"/>
    </source>
</evidence>
<feature type="transmembrane region" description="Helical" evidence="11">
    <location>
        <begin position="421"/>
        <end position="439"/>
    </location>
</feature>
<feature type="transmembrane region" description="Helical" evidence="11">
    <location>
        <begin position="359"/>
        <end position="386"/>
    </location>
</feature>
<dbReference type="EMBL" id="CANTUO010000005">
    <property type="protein sequence ID" value="CAI5759917.1"/>
    <property type="molecule type" value="Genomic_DNA"/>
</dbReference>
<feature type="transmembrane region" description="Helical" evidence="11">
    <location>
        <begin position="492"/>
        <end position="515"/>
    </location>
</feature>
<evidence type="ECO:0000256" key="2">
    <source>
        <dbReference type="ARBA" id="ARBA00006983"/>
    </source>
</evidence>
<dbReference type="AlphaFoldDB" id="A0A9W4XBW3"/>
<feature type="transmembrane region" description="Helical" evidence="11">
    <location>
        <begin position="237"/>
        <end position="260"/>
    </location>
</feature>
<protein>
    <recommendedName>
        <fullName evidence="12">Amino acid permease/ SLC12A domain-containing protein</fullName>
    </recommendedName>
</protein>
<keyword evidence="4" id="KW-1003">Cell membrane</keyword>
<comment type="similarity">
    <text evidence="2">Belongs to the amino acid-polyamine-organocation (APC) superfamily. YAT (TC 2.A.3.10) family.</text>
</comment>
<evidence type="ECO:0000313" key="13">
    <source>
        <dbReference type="EMBL" id="CAI5759917.1"/>
    </source>
</evidence>
<dbReference type="InterPro" id="IPR050524">
    <property type="entry name" value="APC_YAT"/>
</dbReference>
<feature type="transmembrane region" description="Helical" evidence="11">
    <location>
        <begin position="126"/>
        <end position="143"/>
    </location>
</feature>
<feature type="transmembrane region" description="Helical" evidence="11">
    <location>
        <begin position="207"/>
        <end position="225"/>
    </location>
</feature>
<evidence type="ECO:0000256" key="11">
    <source>
        <dbReference type="SAM" id="Phobius"/>
    </source>
</evidence>
<evidence type="ECO:0000313" key="14">
    <source>
        <dbReference type="Proteomes" id="UP001152885"/>
    </source>
</evidence>
<dbReference type="FunFam" id="1.20.1740.10:FF:000017">
    <property type="entry name" value="Amino acid permease"/>
    <property type="match status" value="1"/>
</dbReference>
<feature type="domain" description="Amino acid permease/ SLC12A" evidence="12">
    <location>
        <begin position="100"/>
        <end position="553"/>
    </location>
</feature>
<evidence type="ECO:0000256" key="3">
    <source>
        <dbReference type="ARBA" id="ARBA00022448"/>
    </source>
</evidence>
<dbReference type="Proteomes" id="UP001152885">
    <property type="component" value="Unassembled WGS sequence"/>
</dbReference>